<evidence type="ECO:0000313" key="2">
    <source>
        <dbReference type="Proteomes" id="UP000007797"/>
    </source>
</evidence>
<dbReference type="KEGG" id="dfa:DFA_09546"/>
<name>F4Q7X7_CACFS</name>
<gene>
    <name evidence="1" type="ORF">DFA_09546</name>
</gene>
<accession>F4Q7X7</accession>
<evidence type="ECO:0000313" key="1">
    <source>
        <dbReference type="EMBL" id="EGG15877.1"/>
    </source>
</evidence>
<reference evidence="2" key="1">
    <citation type="journal article" date="2011" name="Genome Res.">
        <title>Phylogeny-wide analysis of social amoeba genomes highlights ancient origins for complex intercellular communication.</title>
        <authorList>
            <person name="Heidel A.J."/>
            <person name="Lawal H.M."/>
            <person name="Felder M."/>
            <person name="Schilde C."/>
            <person name="Helps N.R."/>
            <person name="Tunggal B."/>
            <person name="Rivero F."/>
            <person name="John U."/>
            <person name="Schleicher M."/>
            <person name="Eichinger L."/>
            <person name="Platzer M."/>
            <person name="Noegel A.A."/>
            <person name="Schaap P."/>
            <person name="Gloeckner G."/>
        </authorList>
    </citation>
    <scope>NUCLEOTIDE SEQUENCE [LARGE SCALE GENOMIC DNA]</scope>
    <source>
        <strain evidence="2">SH3</strain>
    </source>
</reference>
<keyword evidence="2" id="KW-1185">Reference proteome</keyword>
<proteinExistence type="predicted"/>
<dbReference type="EMBL" id="GL883025">
    <property type="protein sequence ID" value="EGG15877.1"/>
    <property type="molecule type" value="Genomic_DNA"/>
</dbReference>
<dbReference type="GeneID" id="14867964"/>
<dbReference type="AlphaFoldDB" id="F4Q7X7"/>
<organism evidence="1 2">
    <name type="scientific">Cavenderia fasciculata</name>
    <name type="common">Slime mold</name>
    <name type="synonym">Dictyostelium fasciculatum</name>
    <dbReference type="NCBI Taxonomy" id="261658"/>
    <lineage>
        <taxon>Eukaryota</taxon>
        <taxon>Amoebozoa</taxon>
        <taxon>Evosea</taxon>
        <taxon>Eumycetozoa</taxon>
        <taxon>Dictyostelia</taxon>
        <taxon>Acytosteliales</taxon>
        <taxon>Cavenderiaceae</taxon>
        <taxon>Cavenderia</taxon>
    </lineage>
</organism>
<protein>
    <submittedName>
        <fullName evidence="1">Uncharacterized protein</fullName>
    </submittedName>
</protein>
<dbReference type="Proteomes" id="UP000007797">
    <property type="component" value="Unassembled WGS sequence"/>
</dbReference>
<dbReference type="RefSeq" id="XP_004352202.1">
    <property type="nucleotide sequence ID" value="XM_004352150.1"/>
</dbReference>
<sequence>MPLQCEEVNGGFRGRSNLICDQVEIIPQARFDAFFQQLSETPDPILTAQDWGELISAIGCVPYVGSILATGFSNNQCTKFGTNFASENTSIP</sequence>